<evidence type="ECO:0008006" key="4">
    <source>
        <dbReference type="Google" id="ProtNLM"/>
    </source>
</evidence>
<name>A0A1B9GVC9_9TREE</name>
<reference evidence="2 3" key="1">
    <citation type="submission" date="2013-07" db="EMBL/GenBank/DDBJ databases">
        <title>The Genome Sequence of Cryptococcus heveanensis BCC8398.</title>
        <authorList>
            <consortium name="The Broad Institute Genome Sequencing Platform"/>
            <person name="Cuomo C."/>
            <person name="Litvintseva A."/>
            <person name="Chen Y."/>
            <person name="Heitman J."/>
            <person name="Sun S."/>
            <person name="Springer D."/>
            <person name="Dromer F."/>
            <person name="Young S.K."/>
            <person name="Zeng Q."/>
            <person name="Gargeya S."/>
            <person name="Fitzgerald M."/>
            <person name="Abouelleil A."/>
            <person name="Alvarado L."/>
            <person name="Berlin A.M."/>
            <person name="Chapman S.B."/>
            <person name="Dewar J."/>
            <person name="Goldberg J."/>
            <person name="Griggs A."/>
            <person name="Gujja S."/>
            <person name="Hansen M."/>
            <person name="Howarth C."/>
            <person name="Imamovic A."/>
            <person name="Larimer J."/>
            <person name="McCowan C."/>
            <person name="Murphy C."/>
            <person name="Pearson M."/>
            <person name="Priest M."/>
            <person name="Roberts A."/>
            <person name="Saif S."/>
            <person name="Shea T."/>
            <person name="Sykes S."/>
            <person name="Wortman J."/>
            <person name="Nusbaum C."/>
            <person name="Birren B."/>
        </authorList>
    </citation>
    <scope>NUCLEOTIDE SEQUENCE [LARGE SCALE GENOMIC DNA]</scope>
    <source>
        <strain evidence="2 3">BCC8398</strain>
    </source>
</reference>
<reference evidence="3" key="2">
    <citation type="submission" date="2013-12" db="EMBL/GenBank/DDBJ databases">
        <title>Evolution of pathogenesis and genome organization in the Tremellales.</title>
        <authorList>
            <person name="Cuomo C."/>
            <person name="Litvintseva A."/>
            <person name="Heitman J."/>
            <person name="Chen Y."/>
            <person name="Sun S."/>
            <person name="Springer D."/>
            <person name="Dromer F."/>
            <person name="Young S."/>
            <person name="Zeng Q."/>
            <person name="Chapman S."/>
            <person name="Gujja S."/>
            <person name="Saif S."/>
            <person name="Birren B."/>
        </authorList>
    </citation>
    <scope>NUCLEOTIDE SEQUENCE [LARGE SCALE GENOMIC DNA]</scope>
    <source>
        <strain evidence="3">BCC8398</strain>
    </source>
</reference>
<sequence>MVQERGVRASSRTPSPPPKFHRALSPSRSSRSFICVLPPTCSQPDTSTYYATQAELDKHQETFHKWICHVPVRDREREYQASKGQSGGKEKEREDTPVIDGVPESFVAGRIKDGKRWKECSKVFPDERLLTLHHTEVHDPIARQQKDNGQKIFECFLPPSQCGKRFIDPKRRRRHLIDKHKYPHQYFFSITNHGDGLAISMIRPRRDRPQPPEGDMNSPPGVPLAGPSSRADPPDGAAELKRLVSGDGAYQEQERRTPDIDMDDLSAKMGSLESSLTFVPRGVRAKQAALTKRNQGGDRMVMG</sequence>
<organism evidence="2 3">
    <name type="scientific">Kwoniella heveanensis BCC8398</name>
    <dbReference type="NCBI Taxonomy" id="1296120"/>
    <lineage>
        <taxon>Eukaryota</taxon>
        <taxon>Fungi</taxon>
        <taxon>Dikarya</taxon>
        <taxon>Basidiomycota</taxon>
        <taxon>Agaricomycotina</taxon>
        <taxon>Tremellomycetes</taxon>
        <taxon>Tremellales</taxon>
        <taxon>Cryptococcaceae</taxon>
        <taxon>Kwoniella</taxon>
    </lineage>
</organism>
<dbReference type="Proteomes" id="UP000092666">
    <property type="component" value="Unassembled WGS sequence"/>
</dbReference>
<dbReference type="EMBL" id="KV700123">
    <property type="protein sequence ID" value="OCF34972.1"/>
    <property type="molecule type" value="Genomic_DNA"/>
</dbReference>
<feature type="region of interest" description="Disordered" evidence="1">
    <location>
        <begin position="204"/>
        <end position="237"/>
    </location>
</feature>
<gene>
    <name evidence="2" type="ORF">I316_03519</name>
</gene>
<dbReference type="OrthoDB" id="18440at2759"/>
<dbReference type="AlphaFoldDB" id="A0A1B9GVC9"/>
<feature type="region of interest" description="Disordered" evidence="1">
    <location>
        <begin position="1"/>
        <end position="29"/>
    </location>
</feature>
<accession>A0A1B9GVC9</accession>
<evidence type="ECO:0000256" key="1">
    <source>
        <dbReference type="SAM" id="MobiDB-lite"/>
    </source>
</evidence>
<evidence type="ECO:0000313" key="3">
    <source>
        <dbReference type="Proteomes" id="UP000092666"/>
    </source>
</evidence>
<evidence type="ECO:0000313" key="2">
    <source>
        <dbReference type="EMBL" id="OCF34972.1"/>
    </source>
</evidence>
<keyword evidence="3" id="KW-1185">Reference proteome</keyword>
<dbReference type="InterPro" id="IPR039258">
    <property type="entry name" value="ZNF511"/>
</dbReference>
<dbReference type="PANTHER" id="PTHR21354:SF0">
    <property type="entry name" value="ZINC FINGER PROTEIN 511"/>
    <property type="match status" value="1"/>
</dbReference>
<dbReference type="PANTHER" id="PTHR21354">
    <property type="entry name" value="ZINC FINGER PROTEIN 511"/>
    <property type="match status" value="1"/>
</dbReference>
<proteinExistence type="predicted"/>
<protein>
    <recommendedName>
        <fullName evidence="4">C2H2-type domain-containing protein</fullName>
    </recommendedName>
</protein>